<protein>
    <recommendedName>
        <fullName evidence="2 7">Peptide deformylase</fullName>
        <ecNumber evidence="2 7">3.5.1.88</ecNumber>
    </recommendedName>
</protein>
<accession>A0A507CZ46</accession>
<dbReference type="OrthoDB" id="276063at2759"/>
<dbReference type="Proteomes" id="UP000317494">
    <property type="component" value="Unassembled WGS sequence"/>
</dbReference>
<dbReference type="SUPFAM" id="SSF56420">
    <property type="entry name" value="Peptide deformylase"/>
    <property type="match status" value="1"/>
</dbReference>
<dbReference type="Pfam" id="PF01327">
    <property type="entry name" value="Pep_deformylase"/>
    <property type="match status" value="1"/>
</dbReference>
<keyword evidence="5 7" id="KW-0648">Protein biosynthesis</keyword>
<evidence type="ECO:0000256" key="3">
    <source>
        <dbReference type="ARBA" id="ARBA00022723"/>
    </source>
</evidence>
<keyword evidence="10" id="KW-1185">Reference proteome</keyword>
<evidence type="ECO:0000256" key="6">
    <source>
        <dbReference type="ARBA" id="ARBA00037114"/>
    </source>
</evidence>
<dbReference type="EMBL" id="QEAN01000089">
    <property type="protein sequence ID" value="TPX49063.1"/>
    <property type="molecule type" value="Genomic_DNA"/>
</dbReference>
<evidence type="ECO:0000256" key="1">
    <source>
        <dbReference type="ARBA" id="ARBA00010759"/>
    </source>
</evidence>
<dbReference type="PRINTS" id="PR01576">
    <property type="entry name" value="PDEFORMYLASE"/>
</dbReference>
<keyword evidence="4 7" id="KW-0378">Hydrolase</keyword>
<comment type="catalytic activity">
    <reaction evidence="7">
        <text>N-terminal N-formyl-L-methionyl-[peptide] + H2O = N-terminal L-methionyl-[peptide] + formate</text>
        <dbReference type="Rhea" id="RHEA:24420"/>
        <dbReference type="Rhea" id="RHEA-COMP:10639"/>
        <dbReference type="Rhea" id="RHEA-COMP:10640"/>
        <dbReference type="ChEBI" id="CHEBI:15377"/>
        <dbReference type="ChEBI" id="CHEBI:15740"/>
        <dbReference type="ChEBI" id="CHEBI:49298"/>
        <dbReference type="ChEBI" id="CHEBI:64731"/>
        <dbReference type="EC" id="3.5.1.88"/>
    </reaction>
</comment>
<evidence type="ECO:0000313" key="11">
    <source>
        <dbReference type="Proteomes" id="UP000320475"/>
    </source>
</evidence>
<dbReference type="AlphaFoldDB" id="A0A507CZ46"/>
<dbReference type="HAMAP" id="MF_00163">
    <property type="entry name" value="Pep_deformylase"/>
    <property type="match status" value="1"/>
</dbReference>
<evidence type="ECO:0000256" key="4">
    <source>
        <dbReference type="ARBA" id="ARBA00022801"/>
    </source>
</evidence>
<proteinExistence type="inferred from homology"/>
<evidence type="ECO:0000313" key="10">
    <source>
        <dbReference type="Proteomes" id="UP000317494"/>
    </source>
</evidence>
<evidence type="ECO:0000313" key="9">
    <source>
        <dbReference type="EMBL" id="TPX49063.1"/>
    </source>
</evidence>
<evidence type="ECO:0000313" key="8">
    <source>
        <dbReference type="EMBL" id="TPX44443.1"/>
    </source>
</evidence>
<dbReference type="GO" id="GO:0006412">
    <property type="term" value="P:translation"/>
    <property type="evidence" value="ECO:0007669"/>
    <property type="project" value="UniProtKB-KW"/>
</dbReference>
<dbReference type="GO" id="GO:0042586">
    <property type="term" value="F:peptide deformylase activity"/>
    <property type="evidence" value="ECO:0007669"/>
    <property type="project" value="UniProtKB-EC"/>
</dbReference>
<evidence type="ECO:0000256" key="7">
    <source>
        <dbReference type="RuleBase" id="RU362111"/>
    </source>
</evidence>
<keyword evidence="3 7" id="KW-0479">Metal-binding</keyword>
<dbReference type="PANTHER" id="PTHR10458:SF2">
    <property type="entry name" value="PEPTIDE DEFORMYLASE, MITOCHONDRIAL"/>
    <property type="match status" value="1"/>
</dbReference>
<name>A0A507CZ46_9FUNG</name>
<dbReference type="Gene3D" id="3.90.45.10">
    <property type="entry name" value="Peptide deformylase"/>
    <property type="match status" value="1"/>
</dbReference>
<comment type="function">
    <text evidence="6 7">Removes the formyl group from the N-terminal Met of newly synthesized proteins.</text>
</comment>
<evidence type="ECO:0000256" key="2">
    <source>
        <dbReference type="ARBA" id="ARBA00012175"/>
    </source>
</evidence>
<dbReference type="STRING" id="286115.A0A507CZ46"/>
<dbReference type="PANTHER" id="PTHR10458">
    <property type="entry name" value="PEPTIDE DEFORMYLASE"/>
    <property type="match status" value="1"/>
</dbReference>
<organism evidence="8 11">
    <name type="scientific">Synchytrium endobioticum</name>
    <dbReference type="NCBI Taxonomy" id="286115"/>
    <lineage>
        <taxon>Eukaryota</taxon>
        <taxon>Fungi</taxon>
        <taxon>Fungi incertae sedis</taxon>
        <taxon>Chytridiomycota</taxon>
        <taxon>Chytridiomycota incertae sedis</taxon>
        <taxon>Chytridiomycetes</taxon>
        <taxon>Synchytriales</taxon>
        <taxon>Synchytriaceae</taxon>
        <taxon>Synchytrium</taxon>
    </lineage>
</organism>
<evidence type="ECO:0000256" key="5">
    <source>
        <dbReference type="ARBA" id="ARBA00022917"/>
    </source>
</evidence>
<dbReference type="InterPro" id="IPR023635">
    <property type="entry name" value="Peptide_deformylase"/>
</dbReference>
<dbReference type="VEuPathDB" id="FungiDB:SeMB42_g02757"/>
<comment type="similarity">
    <text evidence="1 7">Belongs to the polypeptide deformylase family.</text>
</comment>
<dbReference type="GO" id="GO:0046872">
    <property type="term" value="F:metal ion binding"/>
    <property type="evidence" value="ECO:0007669"/>
    <property type="project" value="UniProtKB-KW"/>
</dbReference>
<dbReference type="EC" id="3.5.1.88" evidence="2 7"/>
<dbReference type="EMBL" id="QEAM01000183">
    <property type="protein sequence ID" value="TPX44443.1"/>
    <property type="molecule type" value="Genomic_DNA"/>
</dbReference>
<dbReference type="CDD" id="cd00487">
    <property type="entry name" value="Pep_deformylase"/>
    <property type="match status" value="1"/>
</dbReference>
<reference evidence="10 11" key="1">
    <citation type="journal article" date="2019" name="Sci. Rep.">
        <title>Comparative genomics of chytrid fungi reveal insights into the obligate biotrophic and pathogenic lifestyle of Synchytrium endobioticum.</title>
        <authorList>
            <person name="van de Vossenberg B.T.L.H."/>
            <person name="Warris S."/>
            <person name="Nguyen H.D.T."/>
            <person name="van Gent-Pelzer M.P.E."/>
            <person name="Joly D.L."/>
            <person name="van de Geest H.C."/>
            <person name="Bonants P.J.M."/>
            <person name="Smith D.S."/>
            <person name="Levesque C.A."/>
            <person name="van der Lee T.A.J."/>
        </authorList>
    </citation>
    <scope>NUCLEOTIDE SEQUENCE [LARGE SCALE GENOMIC DNA]</scope>
    <source>
        <strain evidence="8 11">LEV6574</strain>
        <strain evidence="9 10">MB42</strain>
    </source>
</reference>
<dbReference type="InterPro" id="IPR036821">
    <property type="entry name" value="Peptide_deformylase_sf"/>
</dbReference>
<gene>
    <name evidence="8" type="ORF">SeLEV6574_g04510</name>
    <name evidence="9" type="ORF">SeMB42_g02757</name>
</gene>
<dbReference type="Proteomes" id="UP000320475">
    <property type="component" value="Unassembled WGS sequence"/>
</dbReference>
<dbReference type="GO" id="GO:0005739">
    <property type="term" value="C:mitochondrion"/>
    <property type="evidence" value="ECO:0007669"/>
    <property type="project" value="TreeGrafter"/>
</dbReference>
<sequence length="204" mass="22799">MSAPRIIRSAISLLRGKGWNAAPECCRIGHPLLRIPADPLTKQDLNSLRFLKTVRTMRAAFDGIPNLVGLSAPQIGVSIRLFAIMLTDKQVLKQYQIPNPIPLTFYVNPKLTILDRSAKSKWPAEYESCESVPNYSALVRRAVSVRLEAWDLDGGDSSLPSATGLVARLLQHEMDHLDGIAFTDVMEEKSLRHDKYIGVHELRK</sequence>
<dbReference type="PIRSF" id="PIRSF004749">
    <property type="entry name" value="Pep_def"/>
    <property type="match status" value="1"/>
</dbReference>
<comment type="caution">
    <text evidence="8">The sequence shown here is derived from an EMBL/GenBank/DDBJ whole genome shotgun (WGS) entry which is preliminary data.</text>
</comment>